<sequence length="260" mass="28859">MERQFVAVEQFKPIAVQSPTRQPWLFRVRCLLDLQLATIVRYLRPELAKLHGRVIDVGAGESPWRDWLPSSVTYQGIDVGNATEFGMSAGHPDVTYYDGRIMPFADASFDSALCIEVLEHTEDPALCLSEIARVLKPGASLLLTVPWSARRHHIPHDYHRFTRERLEIMFGEHGFENVEIRERGTDIGAIASKLVVLTARLAQPKVDVSLLWRIPLLVPVVPVALGFVAASHVSEALGAGAKEDPLGYFVKATRATSSRG</sequence>
<evidence type="ECO:0000313" key="2">
    <source>
        <dbReference type="EMBL" id="TCI08417.1"/>
    </source>
</evidence>
<dbReference type="Proteomes" id="UP000291822">
    <property type="component" value="Unassembled WGS sequence"/>
</dbReference>
<dbReference type="AlphaFoldDB" id="A0A4R0YTJ4"/>
<keyword evidence="2" id="KW-0489">Methyltransferase</keyword>
<dbReference type="GO" id="GO:0008168">
    <property type="term" value="F:methyltransferase activity"/>
    <property type="evidence" value="ECO:0007669"/>
    <property type="project" value="UniProtKB-KW"/>
</dbReference>
<comment type="caution">
    <text evidence="2">The sequence shown here is derived from an EMBL/GenBank/DDBJ whole genome shotgun (WGS) entry which is preliminary data.</text>
</comment>
<reference evidence="2 3" key="1">
    <citation type="submission" date="2019-02" db="EMBL/GenBank/DDBJ databases">
        <title>Dyella amyloliquefaciens sp. nov., isolated from forest soil.</title>
        <authorList>
            <person name="Gao Z.-H."/>
            <person name="Qiu L.-H."/>
        </authorList>
    </citation>
    <scope>NUCLEOTIDE SEQUENCE [LARGE SCALE GENOMIC DNA]</scope>
    <source>
        <strain evidence="2 3">KACC 12747</strain>
    </source>
</reference>
<protein>
    <submittedName>
        <fullName evidence="2">Class I SAM-dependent methyltransferase</fullName>
    </submittedName>
</protein>
<gene>
    <name evidence="2" type="ORF">EZM97_27705</name>
</gene>
<dbReference type="CDD" id="cd02440">
    <property type="entry name" value="AdoMet_MTases"/>
    <property type="match status" value="1"/>
</dbReference>
<dbReference type="Gene3D" id="3.40.50.150">
    <property type="entry name" value="Vaccinia Virus protein VP39"/>
    <property type="match status" value="1"/>
</dbReference>
<dbReference type="InterPro" id="IPR013216">
    <property type="entry name" value="Methyltransf_11"/>
</dbReference>
<organism evidence="2 3">
    <name type="scientific">Dyella soli</name>
    <dbReference type="NCBI Taxonomy" id="522319"/>
    <lineage>
        <taxon>Bacteria</taxon>
        <taxon>Pseudomonadati</taxon>
        <taxon>Pseudomonadota</taxon>
        <taxon>Gammaproteobacteria</taxon>
        <taxon>Lysobacterales</taxon>
        <taxon>Rhodanobacteraceae</taxon>
        <taxon>Dyella</taxon>
    </lineage>
</organism>
<accession>A0A4R0YTJ4</accession>
<dbReference type="InterPro" id="IPR029063">
    <property type="entry name" value="SAM-dependent_MTases_sf"/>
</dbReference>
<keyword evidence="2" id="KW-0808">Transferase</keyword>
<evidence type="ECO:0000313" key="3">
    <source>
        <dbReference type="Proteomes" id="UP000291822"/>
    </source>
</evidence>
<keyword evidence="3" id="KW-1185">Reference proteome</keyword>
<dbReference type="Pfam" id="PF08241">
    <property type="entry name" value="Methyltransf_11"/>
    <property type="match status" value="1"/>
</dbReference>
<evidence type="ECO:0000259" key="1">
    <source>
        <dbReference type="Pfam" id="PF08241"/>
    </source>
</evidence>
<dbReference type="SUPFAM" id="SSF53335">
    <property type="entry name" value="S-adenosyl-L-methionine-dependent methyltransferases"/>
    <property type="match status" value="1"/>
</dbReference>
<proteinExistence type="predicted"/>
<feature type="domain" description="Methyltransferase type 11" evidence="1">
    <location>
        <begin position="56"/>
        <end position="142"/>
    </location>
</feature>
<name>A0A4R0YTJ4_9GAMM</name>
<dbReference type="EMBL" id="SJTG01000004">
    <property type="protein sequence ID" value="TCI08417.1"/>
    <property type="molecule type" value="Genomic_DNA"/>
</dbReference>
<dbReference type="GO" id="GO:0032259">
    <property type="term" value="P:methylation"/>
    <property type="evidence" value="ECO:0007669"/>
    <property type="project" value="UniProtKB-KW"/>
</dbReference>